<keyword evidence="11" id="KW-1185">Reference proteome</keyword>
<evidence type="ECO:0000259" key="9">
    <source>
        <dbReference type="PROSITE" id="PS50113"/>
    </source>
</evidence>
<dbReference type="SMART" id="SM00387">
    <property type="entry name" value="HATPase_c"/>
    <property type="match status" value="1"/>
</dbReference>
<feature type="domain" description="Histidine kinase" evidence="8">
    <location>
        <begin position="605"/>
        <end position="819"/>
    </location>
</feature>
<dbReference type="CDD" id="cd00082">
    <property type="entry name" value="HisKA"/>
    <property type="match status" value="1"/>
</dbReference>
<dbReference type="InterPro" id="IPR004358">
    <property type="entry name" value="Sig_transdc_His_kin-like_C"/>
</dbReference>
<dbReference type="Pfam" id="PF00512">
    <property type="entry name" value="HisKA"/>
    <property type="match status" value="1"/>
</dbReference>
<dbReference type="CDD" id="cd12915">
    <property type="entry name" value="PDC2_DGC_like"/>
    <property type="match status" value="1"/>
</dbReference>
<dbReference type="EC" id="2.7.13.3" evidence="2"/>
<dbReference type="SMART" id="SM00086">
    <property type="entry name" value="PAC"/>
    <property type="match status" value="2"/>
</dbReference>
<evidence type="ECO:0000256" key="2">
    <source>
        <dbReference type="ARBA" id="ARBA00012438"/>
    </source>
</evidence>
<evidence type="ECO:0000256" key="5">
    <source>
        <dbReference type="ARBA" id="ARBA00022777"/>
    </source>
</evidence>
<comment type="catalytic activity">
    <reaction evidence="1">
        <text>ATP + protein L-histidine = ADP + protein N-phospho-L-histidine.</text>
        <dbReference type="EC" id="2.7.13.3"/>
    </reaction>
</comment>
<feature type="domain" description="PAC" evidence="9">
    <location>
        <begin position="522"/>
        <end position="576"/>
    </location>
</feature>
<dbReference type="GO" id="GO:0000155">
    <property type="term" value="F:phosphorelay sensor kinase activity"/>
    <property type="evidence" value="ECO:0007669"/>
    <property type="project" value="InterPro"/>
</dbReference>
<dbReference type="SUPFAM" id="SSF47384">
    <property type="entry name" value="Homodimeric domain of signal transducing histidine kinase"/>
    <property type="match status" value="1"/>
</dbReference>
<evidence type="ECO:0000256" key="4">
    <source>
        <dbReference type="ARBA" id="ARBA00022679"/>
    </source>
</evidence>
<dbReference type="InterPro" id="IPR003661">
    <property type="entry name" value="HisK_dim/P_dom"/>
</dbReference>
<dbReference type="InterPro" id="IPR005467">
    <property type="entry name" value="His_kinase_dom"/>
</dbReference>
<dbReference type="Pfam" id="PF02518">
    <property type="entry name" value="HATPase_c"/>
    <property type="match status" value="1"/>
</dbReference>
<dbReference type="GO" id="GO:0016020">
    <property type="term" value="C:membrane"/>
    <property type="evidence" value="ECO:0007669"/>
    <property type="project" value="UniProtKB-SubCell"/>
</dbReference>
<keyword evidence="4" id="KW-0808">Transferase</keyword>
<dbReference type="Gene3D" id="2.10.70.100">
    <property type="match status" value="1"/>
</dbReference>
<dbReference type="InterPro" id="IPR013655">
    <property type="entry name" value="PAS_fold_3"/>
</dbReference>
<dbReference type="GO" id="GO:0000156">
    <property type="term" value="F:phosphorelay response regulator activity"/>
    <property type="evidence" value="ECO:0007669"/>
    <property type="project" value="TreeGrafter"/>
</dbReference>
<accession>A0A6G8IJQ8</accession>
<dbReference type="InterPro" id="IPR050351">
    <property type="entry name" value="BphY/WalK/GraS-like"/>
</dbReference>
<keyword evidence="5" id="KW-0418">Kinase</keyword>
<evidence type="ECO:0000256" key="7">
    <source>
        <dbReference type="SAM" id="Coils"/>
    </source>
</evidence>
<dbReference type="RefSeq" id="WP_166228329.1">
    <property type="nucleotide sequence ID" value="NZ_CP049989.1"/>
</dbReference>
<evidence type="ECO:0000256" key="3">
    <source>
        <dbReference type="ARBA" id="ARBA00022553"/>
    </source>
</evidence>
<sequence>MKAWRARLPVLLVLALTALAAALLWWQTGRAQTQLQEQLRAAAGQRSLHLADAVAGQVESLIALADGQLQTARREWLRDPADVERAARVLIEGVPRRMVTHLSVADAQGRIVFHTTERGPPTRIDEQPHFQALSDGRDRLFIGQPQRSRLNGGWTVTAARPLLRNGRFEGTVQVGLSTEFLARRLGAVALSPLDVIALVGPDGTFFARSRDNEAAMGKRLPADRPFLSTALPLRDEGTFRMSGHMDGTPRLYGWSRLREHGLVVSVGLADEGVLAPLAPAVARARELTSALTALLLLGGLGMVLLLRRLARSEARTQAARALRNRLFDSSQVPMGVIDPATMCLIECNDAAVRAYRLGGREQTLGTHVSAVSAPQQRNGVESTEAAQAHMAQAMERGMAVFEWLHQRSDGQRWDAEVHLMRFESEGRTLLQFTVIDITARRRVEERLQASETRLKEAQRIASIGNWERDLRSGQLSWSDEIYRILELDPAKHRPSFRTFLSRVHADDQTLVAEAYRAVADTRELQGMVHRLRMPDGRIKHVRETALTEFDGEQAVRSVGTVQDITAVREAEEALRRLNEELEDRVAARTRELSQLNRELESFAYSVSHDLRTPLRGINGFASLLAEEHGDRLGAEAREHLERIRQSASGMGQLIDALLALARVNRGELQPAWVDISALARTLAAELRAGEPQRASDWFIEDGLRAWGDPALLRSVMQNLLGNAWKYTRPAPVARIRVQRLDTGGNETAFTVSDNGAGFDMRYAGQLFEPFKRLHSPKTFEGTGVGLATVQRVLERHGGWIRGEGEPGQGARFGFGLPLP</sequence>
<keyword evidence="7" id="KW-0175">Coiled coil</keyword>
<proteinExistence type="predicted"/>
<dbReference type="CDD" id="cd12914">
    <property type="entry name" value="PDC1_DGC_like"/>
    <property type="match status" value="1"/>
</dbReference>
<dbReference type="InterPro" id="IPR000700">
    <property type="entry name" value="PAS-assoc_C"/>
</dbReference>
<dbReference type="KEGG" id="hcz:G9Q37_14895"/>
<dbReference type="GO" id="GO:0030295">
    <property type="term" value="F:protein kinase activator activity"/>
    <property type="evidence" value="ECO:0007669"/>
    <property type="project" value="TreeGrafter"/>
</dbReference>
<dbReference type="EMBL" id="CP049989">
    <property type="protein sequence ID" value="QIM53349.1"/>
    <property type="molecule type" value="Genomic_DNA"/>
</dbReference>
<evidence type="ECO:0000313" key="10">
    <source>
        <dbReference type="EMBL" id="QIM53349.1"/>
    </source>
</evidence>
<dbReference type="Gene3D" id="3.30.450.20">
    <property type="entry name" value="PAS domain"/>
    <property type="match status" value="4"/>
</dbReference>
<evidence type="ECO:0000259" key="8">
    <source>
        <dbReference type="PROSITE" id="PS50109"/>
    </source>
</evidence>
<dbReference type="PANTHER" id="PTHR42878">
    <property type="entry name" value="TWO-COMPONENT HISTIDINE KINASE"/>
    <property type="match status" value="1"/>
</dbReference>
<keyword evidence="6" id="KW-0472">Membrane</keyword>
<dbReference type="AlphaFoldDB" id="A0A6G8IJQ8"/>
<protein>
    <recommendedName>
        <fullName evidence="2">histidine kinase</fullName>
        <ecNumber evidence="2">2.7.13.3</ecNumber>
    </recommendedName>
</protein>
<dbReference type="Pfam" id="PF08447">
    <property type="entry name" value="PAS_3"/>
    <property type="match status" value="1"/>
</dbReference>
<dbReference type="SUPFAM" id="SSF55785">
    <property type="entry name" value="PYP-like sensor domain (PAS domain)"/>
    <property type="match status" value="2"/>
</dbReference>
<dbReference type="InterPro" id="IPR036097">
    <property type="entry name" value="HisK_dim/P_sf"/>
</dbReference>
<evidence type="ECO:0000256" key="6">
    <source>
        <dbReference type="ARBA" id="ARBA00023136"/>
    </source>
</evidence>
<evidence type="ECO:0000256" key="1">
    <source>
        <dbReference type="ARBA" id="ARBA00000085"/>
    </source>
</evidence>
<dbReference type="SMART" id="SM00388">
    <property type="entry name" value="HisKA"/>
    <property type="match status" value="1"/>
</dbReference>
<dbReference type="InterPro" id="IPR000014">
    <property type="entry name" value="PAS"/>
</dbReference>
<keyword evidence="3" id="KW-0597">Phosphoprotein</keyword>
<dbReference type="InterPro" id="IPR035965">
    <property type="entry name" value="PAS-like_dom_sf"/>
</dbReference>
<dbReference type="SUPFAM" id="SSF55874">
    <property type="entry name" value="ATPase domain of HSP90 chaperone/DNA topoisomerase II/histidine kinase"/>
    <property type="match status" value="1"/>
</dbReference>
<dbReference type="PROSITE" id="PS50109">
    <property type="entry name" value="HIS_KIN"/>
    <property type="match status" value="1"/>
</dbReference>
<dbReference type="InterPro" id="IPR001610">
    <property type="entry name" value="PAC"/>
</dbReference>
<evidence type="ECO:0000313" key="11">
    <source>
        <dbReference type="Proteomes" id="UP000503162"/>
    </source>
</evidence>
<gene>
    <name evidence="10" type="ORF">G9Q37_14895</name>
</gene>
<reference evidence="10 11" key="1">
    <citation type="submission" date="2020-03" db="EMBL/GenBank/DDBJ databases">
        <title>Hydrogenophaga sp. nov. isolated from cyanobacterial mat.</title>
        <authorList>
            <person name="Thorat V."/>
            <person name="Kirdat K."/>
            <person name="Tiwarekar B."/>
            <person name="Costa E.D."/>
            <person name="Yadav A."/>
        </authorList>
    </citation>
    <scope>NUCLEOTIDE SEQUENCE [LARGE SCALE GENOMIC DNA]</scope>
    <source>
        <strain evidence="10 11">BA0156</strain>
    </source>
</reference>
<dbReference type="Proteomes" id="UP000503162">
    <property type="component" value="Chromosome"/>
</dbReference>
<organism evidence="10 11">
    <name type="scientific">Hydrogenophaga crocea</name>
    <dbReference type="NCBI Taxonomy" id="2716225"/>
    <lineage>
        <taxon>Bacteria</taxon>
        <taxon>Pseudomonadati</taxon>
        <taxon>Pseudomonadota</taxon>
        <taxon>Betaproteobacteria</taxon>
        <taxon>Burkholderiales</taxon>
        <taxon>Comamonadaceae</taxon>
        <taxon>Hydrogenophaga</taxon>
    </lineage>
</organism>
<dbReference type="InterPro" id="IPR003594">
    <property type="entry name" value="HATPase_dom"/>
</dbReference>
<dbReference type="NCBIfam" id="TIGR00229">
    <property type="entry name" value="sensory_box"/>
    <property type="match status" value="1"/>
</dbReference>
<dbReference type="PANTHER" id="PTHR42878:SF15">
    <property type="entry name" value="BACTERIOPHYTOCHROME"/>
    <property type="match status" value="1"/>
</dbReference>
<dbReference type="Gene3D" id="1.10.287.130">
    <property type="match status" value="1"/>
</dbReference>
<dbReference type="Gene3D" id="3.30.565.10">
    <property type="entry name" value="Histidine kinase-like ATPase, C-terminal domain"/>
    <property type="match status" value="1"/>
</dbReference>
<dbReference type="PRINTS" id="PR00344">
    <property type="entry name" value="BCTRLSENSOR"/>
</dbReference>
<dbReference type="FunFam" id="1.10.287.130:FF:000070">
    <property type="entry name" value="Histidine kinase sensor protein"/>
    <property type="match status" value="1"/>
</dbReference>
<feature type="coiled-coil region" evidence="7">
    <location>
        <begin position="564"/>
        <end position="598"/>
    </location>
</feature>
<dbReference type="PROSITE" id="PS50113">
    <property type="entry name" value="PAC"/>
    <property type="match status" value="1"/>
</dbReference>
<dbReference type="GO" id="GO:0007234">
    <property type="term" value="P:osmosensory signaling via phosphorelay pathway"/>
    <property type="evidence" value="ECO:0007669"/>
    <property type="project" value="TreeGrafter"/>
</dbReference>
<dbReference type="InterPro" id="IPR036890">
    <property type="entry name" value="HATPase_C_sf"/>
</dbReference>
<name>A0A6G8IJQ8_9BURK</name>